<sequence length="425" mass="48071">MNKQNRKPTKYDLVLGGNNPPPIDGVVLGGIEGVEKRLSSKNFEAKLAAVTEALKYGDKGIELIIDTLEDSSEEFQYAAAKILKQQESLDAKQALFDYDPYLFFTTLKDWNHVIYNPEVGISDPINNAYIVRLDSFIRESRVAQWNGGERVVRQTFYKVDTFKALLATPQAKEITALSCQINDWNDRYENREFGIFLEAICDAAQQLPNLKALFIGDGDPEDNMFRKSYLDVFDITPILEAYPNLEVLQVCGKFSDYPFECEGLKHDCLKTLIIETADLSDYNLEEICCLDLPELEYLEIWLGRRMRRNEVDSLSSILNYNSFPNLKYLGLKSGEDSDLVAQAIIDSPILKHLSVLDLSMGTLTDAGVEPLLNCPEIEQLDTLDISNNAVSEEAIGFLSEIIYNLIADNQANTPYDSYRYSTLHE</sequence>
<dbReference type="Gene3D" id="3.80.10.10">
    <property type="entry name" value="Ribonuclease Inhibitor"/>
    <property type="match status" value="1"/>
</dbReference>
<protein>
    <recommendedName>
        <fullName evidence="3">Leucine rich repeat variant</fullName>
    </recommendedName>
</protein>
<evidence type="ECO:0000313" key="1">
    <source>
        <dbReference type="EMBL" id="EAZ90317.1"/>
    </source>
</evidence>
<reference evidence="1 2" key="1">
    <citation type="submission" date="2007-03" db="EMBL/GenBank/DDBJ databases">
        <authorList>
            <person name="Stal L."/>
            <person name="Ferriera S."/>
            <person name="Johnson J."/>
            <person name="Kravitz S."/>
            <person name="Beeson K."/>
            <person name="Sutton G."/>
            <person name="Rogers Y.-H."/>
            <person name="Friedman R."/>
            <person name="Frazier M."/>
            <person name="Venter J.C."/>
        </authorList>
    </citation>
    <scope>NUCLEOTIDE SEQUENCE [LARGE SCALE GENOMIC DNA]</scope>
    <source>
        <strain evidence="1 2">CCY0110</strain>
    </source>
</reference>
<accession>A3ITD2</accession>
<dbReference type="InterPro" id="IPR032675">
    <property type="entry name" value="LRR_dom_sf"/>
</dbReference>
<dbReference type="AlphaFoldDB" id="A3ITD2"/>
<evidence type="ECO:0000313" key="2">
    <source>
        <dbReference type="Proteomes" id="UP000003781"/>
    </source>
</evidence>
<dbReference type="Proteomes" id="UP000003781">
    <property type="component" value="Unassembled WGS sequence"/>
</dbReference>
<dbReference type="eggNOG" id="COG4886">
    <property type="taxonomic scope" value="Bacteria"/>
</dbReference>
<gene>
    <name evidence="1" type="ORF">CY0110_04311</name>
</gene>
<organism evidence="1 2">
    <name type="scientific">Crocosphaera chwakensis CCY0110</name>
    <dbReference type="NCBI Taxonomy" id="391612"/>
    <lineage>
        <taxon>Bacteria</taxon>
        <taxon>Bacillati</taxon>
        <taxon>Cyanobacteriota</taxon>
        <taxon>Cyanophyceae</taxon>
        <taxon>Oscillatoriophycideae</taxon>
        <taxon>Chroococcales</taxon>
        <taxon>Aphanothecaceae</taxon>
        <taxon>Crocosphaera</taxon>
        <taxon>Crocosphaera chwakensis</taxon>
    </lineage>
</organism>
<dbReference type="OrthoDB" id="571184at2"/>
<proteinExistence type="predicted"/>
<keyword evidence="2" id="KW-1185">Reference proteome</keyword>
<evidence type="ECO:0008006" key="3">
    <source>
        <dbReference type="Google" id="ProtNLM"/>
    </source>
</evidence>
<comment type="caution">
    <text evidence="1">The sequence shown here is derived from an EMBL/GenBank/DDBJ whole genome shotgun (WGS) entry which is preliminary data.</text>
</comment>
<dbReference type="SUPFAM" id="SSF52047">
    <property type="entry name" value="RNI-like"/>
    <property type="match status" value="1"/>
</dbReference>
<dbReference type="EMBL" id="AAXW01000027">
    <property type="protein sequence ID" value="EAZ90317.1"/>
    <property type="molecule type" value="Genomic_DNA"/>
</dbReference>
<name>A3ITD2_9CHRO</name>
<dbReference type="RefSeq" id="WP_008276636.1">
    <property type="nucleotide sequence ID" value="NZ_AAXW01000027.1"/>
</dbReference>